<evidence type="ECO:0000313" key="2">
    <source>
        <dbReference type="EMBL" id="KAJ6832969.1"/>
    </source>
</evidence>
<keyword evidence="2" id="KW-0675">Receptor</keyword>
<evidence type="ECO:0000313" key="3">
    <source>
        <dbReference type="Proteomes" id="UP001140949"/>
    </source>
</evidence>
<reference evidence="2" key="2">
    <citation type="submission" date="2023-04" db="EMBL/GenBank/DDBJ databases">
        <authorList>
            <person name="Bruccoleri R.E."/>
            <person name="Oakeley E.J."/>
            <person name="Faust A.-M."/>
            <person name="Dessus-Babus S."/>
            <person name="Altorfer M."/>
            <person name="Burckhardt D."/>
            <person name="Oertli M."/>
            <person name="Naumann U."/>
            <person name="Petersen F."/>
            <person name="Wong J."/>
        </authorList>
    </citation>
    <scope>NUCLEOTIDE SEQUENCE</scope>
    <source>
        <strain evidence="2">GSM-AAB239-AS_SAM_17_03QT</strain>
        <tissue evidence="2">Leaf</tissue>
    </source>
</reference>
<dbReference type="GO" id="GO:0016301">
    <property type="term" value="F:kinase activity"/>
    <property type="evidence" value="ECO:0007669"/>
    <property type="project" value="UniProtKB-KW"/>
</dbReference>
<gene>
    <name evidence="2" type="ORF">M6B38_342540</name>
</gene>
<feature type="region of interest" description="Disordered" evidence="1">
    <location>
        <begin position="33"/>
        <end position="58"/>
    </location>
</feature>
<name>A0AAX6GW52_IRIPA</name>
<comment type="caution">
    <text evidence="2">The sequence shown here is derived from an EMBL/GenBank/DDBJ whole genome shotgun (WGS) entry which is preliminary data.</text>
</comment>
<feature type="compositionally biased region" description="Low complexity" evidence="1">
    <location>
        <begin position="38"/>
        <end position="56"/>
    </location>
</feature>
<dbReference type="EMBL" id="JANAVB010015600">
    <property type="protein sequence ID" value="KAJ6832969.1"/>
    <property type="molecule type" value="Genomic_DNA"/>
</dbReference>
<keyword evidence="2" id="KW-0808">Transferase</keyword>
<keyword evidence="2" id="KW-0418">Kinase</keyword>
<dbReference type="AlphaFoldDB" id="A0AAX6GW52"/>
<keyword evidence="3" id="KW-1185">Reference proteome</keyword>
<proteinExistence type="predicted"/>
<reference evidence="2" key="1">
    <citation type="journal article" date="2023" name="GigaByte">
        <title>Genome assembly of the bearded iris, Iris pallida Lam.</title>
        <authorList>
            <person name="Bruccoleri R.E."/>
            <person name="Oakeley E.J."/>
            <person name="Faust A.M.E."/>
            <person name="Altorfer M."/>
            <person name="Dessus-Babus S."/>
            <person name="Burckhardt D."/>
            <person name="Oertli M."/>
            <person name="Naumann U."/>
            <person name="Petersen F."/>
            <person name="Wong J."/>
        </authorList>
    </citation>
    <scope>NUCLEOTIDE SEQUENCE</scope>
    <source>
        <strain evidence="2">GSM-AAB239-AS_SAM_17_03QT</strain>
    </source>
</reference>
<accession>A0AAX6GW52</accession>
<organism evidence="2 3">
    <name type="scientific">Iris pallida</name>
    <name type="common">Sweet iris</name>
    <dbReference type="NCBI Taxonomy" id="29817"/>
    <lineage>
        <taxon>Eukaryota</taxon>
        <taxon>Viridiplantae</taxon>
        <taxon>Streptophyta</taxon>
        <taxon>Embryophyta</taxon>
        <taxon>Tracheophyta</taxon>
        <taxon>Spermatophyta</taxon>
        <taxon>Magnoliopsida</taxon>
        <taxon>Liliopsida</taxon>
        <taxon>Asparagales</taxon>
        <taxon>Iridaceae</taxon>
        <taxon>Iridoideae</taxon>
        <taxon>Irideae</taxon>
        <taxon>Iris</taxon>
    </lineage>
</organism>
<dbReference type="Proteomes" id="UP001140949">
    <property type="component" value="Unassembled WGS sequence"/>
</dbReference>
<evidence type="ECO:0000256" key="1">
    <source>
        <dbReference type="SAM" id="MobiDB-lite"/>
    </source>
</evidence>
<sequence>MLKFKYAGVSSGNAASPSKNCITCRMPGLAAGNGCEHSSPSLSTSSISATENSSHSLGSHVVSTDPFFQFSSTQSTSTIGSDFNSMGLLPQATSSRNAPKANTSVAVVAFPVLPSSGAM</sequence>
<protein>
    <submittedName>
        <fullName evidence="2">L-type lectin-domain containing receptor kinase IV.1-like</fullName>
    </submittedName>
</protein>